<dbReference type="InterPro" id="IPR029044">
    <property type="entry name" value="Nucleotide-diphossugar_trans"/>
</dbReference>
<dbReference type="Gene3D" id="3.90.550.10">
    <property type="entry name" value="Spore Coat Polysaccharide Biosynthesis Protein SpsA, Chain A"/>
    <property type="match status" value="1"/>
</dbReference>
<dbReference type="HOGENOM" id="CLU_354377_0_0_2"/>
<feature type="transmembrane region" description="Helical" evidence="1">
    <location>
        <begin position="438"/>
        <end position="464"/>
    </location>
</feature>
<name>D2S025_HALTV</name>
<dbReference type="GO" id="GO:0032259">
    <property type="term" value="P:methylation"/>
    <property type="evidence" value="ECO:0007669"/>
    <property type="project" value="UniProtKB-KW"/>
</dbReference>
<keyword evidence="5" id="KW-1185">Reference proteome</keyword>
<keyword evidence="1" id="KW-0472">Membrane</keyword>
<feature type="domain" description="Glycosyltransferase 2-like" evidence="2">
    <location>
        <begin position="113"/>
        <end position="279"/>
    </location>
</feature>
<dbReference type="InterPro" id="IPR006342">
    <property type="entry name" value="FkbM_mtfrase"/>
</dbReference>
<evidence type="ECO:0000259" key="3">
    <source>
        <dbReference type="Pfam" id="PF05050"/>
    </source>
</evidence>
<dbReference type="SUPFAM" id="SSF53335">
    <property type="entry name" value="S-adenosyl-L-methionine-dependent methyltransferases"/>
    <property type="match status" value="1"/>
</dbReference>
<dbReference type="Pfam" id="PF00535">
    <property type="entry name" value="Glycos_transf_2"/>
    <property type="match status" value="1"/>
</dbReference>
<feature type="transmembrane region" description="Helical" evidence="1">
    <location>
        <begin position="349"/>
        <end position="369"/>
    </location>
</feature>
<dbReference type="EMBL" id="CP001861">
    <property type="protein sequence ID" value="ADB62722.1"/>
    <property type="molecule type" value="Genomic_DNA"/>
</dbReference>
<geneLocation type="plasmid" evidence="4 5">
    <name>pHTUR01</name>
</geneLocation>
<evidence type="ECO:0000259" key="2">
    <source>
        <dbReference type="Pfam" id="PF00535"/>
    </source>
</evidence>
<accession>D2S025</accession>
<dbReference type="NCBIfam" id="TIGR03965">
    <property type="entry name" value="mycofact_glyco"/>
    <property type="match status" value="1"/>
</dbReference>
<feature type="transmembrane region" description="Helical" evidence="1">
    <location>
        <begin position="375"/>
        <end position="393"/>
    </location>
</feature>
<keyword evidence="1" id="KW-1133">Transmembrane helix</keyword>
<dbReference type="InterPro" id="IPR001173">
    <property type="entry name" value="Glyco_trans_2-like"/>
</dbReference>
<dbReference type="InterPro" id="IPR023981">
    <property type="entry name" value="MftF"/>
</dbReference>
<keyword evidence="4" id="KW-0808">Transferase</keyword>
<dbReference type="SUPFAM" id="SSF53448">
    <property type="entry name" value="Nucleotide-diphospho-sugar transferases"/>
    <property type="match status" value="1"/>
</dbReference>
<feature type="domain" description="Methyltransferase FkbM" evidence="3">
    <location>
        <begin position="597"/>
        <end position="766"/>
    </location>
</feature>
<dbReference type="PANTHER" id="PTHR43685">
    <property type="entry name" value="GLYCOSYLTRANSFERASE"/>
    <property type="match status" value="1"/>
</dbReference>
<evidence type="ECO:0000313" key="5">
    <source>
        <dbReference type="Proteomes" id="UP000001903"/>
    </source>
</evidence>
<dbReference type="Pfam" id="PF05050">
    <property type="entry name" value="Methyltransf_21"/>
    <property type="match status" value="1"/>
</dbReference>
<evidence type="ECO:0000313" key="4">
    <source>
        <dbReference type="EMBL" id="ADB62722.1"/>
    </source>
</evidence>
<reference evidence="4 5" key="1">
    <citation type="journal article" date="2010" name="Stand. Genomic Sci.">
        <title>Complete genome sequence of Haloterrigena turkmenica type strain (4k).</title>
        <authorList>
            <person name="Saunders E."/>
            <person name="Tindall B.J."/>
            <person name="Fahnrich R."/>
            <person name="Lapidus A."/>
            <person name="Copeland A."/>
            <person name="Del Rio T.G."/>
            <person name="Lucas S."/>
            <person name="Chen F."/>
            <person name="Tice H."/>
            <person name="Cheng J.F."/>
            <person name="Han C."/>
            <person name="Detter J.C."/>
            <person name="Bruce D."/>
            <person name="Goodwin L."/>
            <person name="Chain P."/>
            <person name="Pitluck S."/>
            <person name="Pati A."/>
            <person name="Ivanova N."/>
            <person name="Mavromatis K."/>
            <person name="Chen A."/>
            <person name="Palaniappan K."/>
            <person name="Land M."/>
            <person name="Hauser L."/>
            <person name="Chang Y.J."/>
            <person name="Jeffries C.D."/>
            <person name="Brettin T."/>
            <person name="Rohde M."/>
            <person name="Goker M."/>
            <person name="Bristow J."/>
            <person name="Eisen J.A."/>
            <person name="Markowitz V."/>
            <person name="Hugenholtz P."/>
            <person name="Klenk H.P."/>
            <person name="Kyrpides N.C."/>
        </authorList>
    </citation>
    <scope>NUCLEOTIDE SEQUENCE [LARGE SCALE GENOMIC DNA]</scope>
    <source>
        <strain evidence="5">ATCC 51198 / DSM 5511 / JCM 9101 / NCIMB 13204 / VKM B-1734 / 4k</strain>
    </source>
</reference>
<dbReference type="AlphaFoldDB" id="D2S025"/>
<dbReference type="InterPro" id="IPR029063">
    <property type="entry name" value="SAM-dependent_MTases_sf"/>
</dbReference>
<keyword evidence="1" id="KW-0812">Transmembrane</keyword>
<dbReference type="PANTHER" id="PTHR43685:SF2">
    <property type="entry name" value="GLYCOSYLTRANSFERASE 2-LIKE DOMAIN-CONTAINING PROTEIN"/>
    <property type="match status" value="1"/>
</dbReference>
<evidence type="ECO:0000256" key="1">
    <source>
        <dbReference type="SAM" id="Phobius"/>
    </source>
</evidence>
<dbReference type="CAZy" id="GT2">
    <property type="family name" value="Glycosyltransferase Family 2"/>
</dbReference>
<dbReference type="Proteomes" id="UP000001903">
    <property type="component" value="Plasmid pHTUR01"/>
</dbReference>
<dbReference type="InterPro" id="IPR050834">
    <property type="entry name" value="Glycosyltransf_2"/>
</dbReference>
<gene>
    <name evidence="4" type="ordered locus">Htur_3863</name>
</gene>
<organism evidence="4 5">
    <name type="scientific">Haloterrigena turkmenica (strain ATCC 51198 / DSM 5511 / JCM 9101 / NCIMB 13204 / VKM B-1734 / 4k)</name>
    <name type="common">Halococcus turkmenicus</name>
    <dbReference type="NCBI Taxonomy" id="543526"/>
    <lineage>
        <taxon>Archaea</taxon>
        <taxon>Methanobacteriati</taxon>
        <taxon>Methanobacteriota</taxon>
        <taxon>Stenosarchaea group</taxon>
        <taxon>Halobacteria</taxon>
        <taxon>Halobacteriales</taxon>
        <taxon>Natrialbaceae</taxon>
        <taxon>Haloterrigena</taxon>
    </lineage>
</organism>
<sequence>MLPDTDVNFMQVTIDSSLDDSNDATGRYRLWDGVSCRGSVLFSRRPLTVTRLNDTGATAVAALDIDAFRSPAAVAAEIDTDPDAVARLFERLHRRGFLEWAPSRDESYAPPVSVVVTVRDARDHLVGCLDALEALEYPEYEVVVVDDGSTDGTVEEARAHELADRGRLRVVPVGSAANPLGIGASRNRGVDAASHDIIAFTDADCRPRPDWLSALVPALAAHDVVGGRVRPRGDGPVDAYEGQNSSLDMGAYAARVDPDGATPYLPTANLLARREVLERVPFPERSVAEDVDVCWRAVDRGYDVVYSPDGVVEHDYRADLRSFAARRSDYGASEALLARTYRRGDSVPIGIGPLVVGIVLLALAVGLVTLPTAPLALRAIGALLAVGVAVGPLRRYRRLRRIVDPGTVLRSRARGLLSGTYAVATEVTRYYALPLGTVAFAALLVGRSTLAVTIAAGVALAVAFPAAVEYAVERPPLSPTAYARFYAADHFGYQRGVYRGAVAHRTLAHLSPARRFRLAGPGAGVLTTAADAVAAPIRARTNGEASVRTVSIDGVAARFRLDTSTESWWLEDETLRGERPVLADLLKRLGPDDAVLDVGANVGLYACFAGRILSDGRVVAVEPHPGNADRLAENLGLNGVDASVTRAALGATDGSGRLDVPADRVGAGTSVLAADSADSSAQSTDADRVPVDVAAGDSLLERTDVPSPTVVKIDVEGAEIEVLRGLDETLSASDCRLVYCEIHPAAIGAFDATADDVEGFLRERGFALERVQEWDDRYLVRAIRRSDDGEPN</sequence>
<dbReference type="GO" id="GO:0008168">
    <property type="term" value="F:methyltransferase activity"/>
    <property type="evidence" value="ECO:0007669"/>
    <property type="project" value="UniProtKB-KW"/>
</dbReference>
<protein>
    <submittedName>
        <fullName evidence="4">Methyltransferase FkbM family</fullName>
    </submittedName>
</protein>
<keyword evidence="4" id="KW-0614">Plasmid</keyword>
<keyword evidence="4" id="KW-0489">Methyltransferase</keyword>
<dbReference type="Gene3D" id="3.40.50.150">
    <property type="entry name" value="Vaccinia Virus protein VP39"/>
    <property type="match status" value="1"/>
</dbReference>
<dbReference type="KEGG" id="htu:Htur_3863"/>
<dbReference type="NCBIfam" id="TIGR01444">
    <property type="entry name" value="fkbM_fam"/>
    <property type="match status" value="1"/>
</dbReference>
<proteinExistence type="predicted"/>